<dbReference type="GO" id="GO:0016020">
    <property type="term" value="C:membrane"/>
    <property type="evidence" value="ECO:0007669"/>
    <property type="project" value="UniProtKB-SubCell"/>
</dbReference>
<name>A0A3S1BIZ5_ELYCH</name>
<comment type="subcellular location">
    <subcellularLocation>
        <location evidence="1">Membrane</location>
        <topology evidence="1">Multi-pass membrane protein</topology>
    </subcellularLocation>
</comment>
<evidence type="ECO:0000256" key="5">
    <source>
        <dbReference type="ARBA" id="ARBA00022989"/>
    </source>
</evidence>
<dbReference type="EMBL" id="RQTK01000190">
    <property type="protein sequence ID" value="RUS84889.1"/>
    <property type="molecule type" value="Genomic_DNA"/>
</dbReference>
<gene>
    <name evidence="8" type="ORF">EGW08_007358</name>
</gene>
<dbReference type="PANTHER" id="PTHR12316">
    <property type="entry name" value="NINJURIN-RELATED"/>
    <property type="match status" value="1"/>
</dbReference>
<dbReference type="Pfam" id="PF04923">
    <property type="entry name" value="Ninjurin"/>
    <property type="match status" value="1"/>
</dbReference>
<evidence type="ECO:0000256" key="4">
    <source>
        <dbReference type="ARBA" id="ARBA00022889"/>
    </source>
</evidence>
<comment type="caution">
    <text evidence="8">The sequence shown here is derived from an EMBL/GenBank/DDBJ whole genome shotgun (WGS) entry which is preliminary data.</text>
</comment>
<proteinExistence type="inferred from homology"/>
<dbReference type="OrthoDB" id="10037074at2759"/>
<dbReference type="GO" id="GO:0042246">
    <property type="term" value="P:tissue regeneration"/>
    <property type="evidence" value="ECO:0007669"/>
    <property type="project" value="InterPro"/>
</dbReference>
<dbReference type="AlphaFoldDB" id="A0A3S1BIZ5"/>
<feature type="transmembrane region" description="Helical" evidence="7">
    <location>
        <begin position="56"/>
        <end position="79"/>
    </location>
</feature>
<evidence type="ECO:0000256" key="2">
    <source>
        <dbReference type="ARBA" id="ARBA00008141"/>
    </source>
</evidence>
<evidence type="ECO:0000256" key="7">
    <source>
        <dbReference type="SAM" id="Phobius"/>
    </source>
</evidence>
<accession>A0A3S1BIZ5</accession>
<reference evidence="8 9" key="1">
    <citation type="submission" date="2019-01" db="EMBL/GenBank/DDBJ databases">
        <title>A draft genome assembly of the solar-powered sea slug Elysia chlorotica.</title>
        <authorList>
            <person name="Cai H."/>
            <person name="Li Q."/>
            <person name="Fang X."/>
            <person name="Li J."/>
            <person name="Curtis N.E."/>
            <person name="Altenburger A."/>
            <person name="Shibata T."/>
            <person name="Feng M."/>
            <person name="Maeda T."/>
            <person name="Schwartz J.A."/>
            <person name="Shigenobu S."/>
            <person name="Lundholm N."/>
            <person name="Nishiyama T."/>
            <person name="Yang H."/>
            <person name="Hasebe M."/>
            <person name="Li S."/>
            <person name="Pierce S.K."/>
            <person name="Wang J."/>
        </authorList>
    </citation>
    <scope>NUCLEOTIDE SEQUENCE [LARGE SCALE GENOMIC DNA]</scope>
    <source>
        <strain evidence="8">EC2010</strain>
        <tissue evidence="8">Whole organism of an adult</tissue>
    </source>
</reference>
<keyword evidence="4" id="KW-0130">Cell adhesion</keyword>
<dbReference type="STRING" id="188477.A0A3S1BIZ5"/>
<keyword evidence="3 7" id="KW-0812">Transmembrane</keyword>
<keyword evidence="9" id="KW-1185">Reference proteome</keyword>
<feature type="transmembrane region" description="Helical" evidence="7">
    <location>
        <begin position="129"/>
        <end position="152"/>
    </location>
</feature>
<dbReference type="InterPro" id="IPR007007">
    <property type="entry name" value="Ninjurin"/>
</dbReference>
<keyword evidence="5 7" id="KW-1133">Transmembrane helix</keyword>
<evidence type="ECO:0000256" key="6">
    <source>
        <dbReference type="ARBA" id="ARBA00023136"/>
    </source>
</evidence>
<dbReference type="GO" id="GO:0007155">
    <property type="term" value="P:cell adhesion"/>
    <property type="evidence" value="ECO:0007669"/>
    <property type="project" value="UniProtKB-KW"/>
</dbReference>
<dbReference type="Proteomes" id="UP000271974">
    <property type="component" value="Unassembled WGS sequence"/>
</dbReference>
<evidence type="ECO:0000313" key="9">
    <source>
        <dbReference type="Proteomes" id="UP000271974"/>
    </source>
</evidence>
<dbReference type="PANTHER" id="PTHR12316:SF17">
    <property type="entry name" value="NINJURIN C, ISOFORM D"/>
    <property type="match status" value="1"/>
</dbReference>
<evidence type="ECO:0000256" key="3">
    <source>
        <dbReference type="ARBA" id="ARBA00022692"/>
    </source>
</evidence>
<comment type="similarity">
    <text evidence="2">Belongs to the ninjurin family.</text>
</comment>
<organism evidence="8 9">
    <name type="scientific">Elysia chlorotica</name>
    <name type="common">Eastern emerald elysia</name>
    <name type="synonym">Sea slug</name>
    <dbReference type="NCBI Taxonomy" id="188477"/>
    <lineage>
        <taxon>Eukaryota</taxon>
        <taxon>Metazoa</taxon>
        <taxon>Spiralia</taxon>
        <taxon>Lophotrochozoa</taxon>
        <taxon>Mollusca</taxon>
        <taxon>Gastropoda</taxon>
        <taxon>Heterobranchia</taxon>
        <taxon>Euthyneura</taxon>
        <taxon>Panpulmonata</taxon>
        <taxon>Sacoglossa</taxon>
        <taxon>Placobranchoidea</taxon>
        <taxon>Plakobranchidae</taxon>
        <taxon>Elysia</taxon>
    </lineage>
</organism>
<sequence length="199" mass="22364">MVDLAPSAMAPLTSNNQFTAREIVSQGLIDVALMMANISQLRTLITAGSEVEHYDFLLSLVIFSLVAQIMFAVIIFIIYMREAEDHHKEEFRALLRQGDIELGSVAESIKVYKFRMEQRFRRRQLTNRLNFVTIVLVFLITLINMFITGFGIKLGKDGIGLDASILDDRGDTMNITAQAVTLDLRNESFPAFLNKSNGA</sequence>
<evidence type="ECO:0000313" key="8">
    <source>
        <dbReference type="EMBL" id="RUS84889.1"/>
    </source>
</evidence>
<evidence type="ECO:0000256" key="1">
    <source>
        <dbReference type="ARBA" id="ARBA00004141"/>
    </source>
</evidence>
<protein>
    <submittedName>
        <fullName evidence="8">Uncharacterized protein</fullName>
    </submittedName>
</protein>
<keyword evidence="6 7" id="KW-0472">Membrane</keyword>